<gene>
    <name evidence="5" type="ORF">KQX54_014573</name>
</gene>
<dbReference type="Pfam" id="PF19038">
    <property type="entry name" value="Fuz_longin_3"/>
    <property type="match status" value="1"/>
</dbReference>
<keyword evidence="1" id="KW-0472">Membrane</keyword>
<proteinExistence type="predicted"/>
<keyword evidence="1" id="KW-0812">Transmembrane</keyword>
<feature type="domain" description="FUZ/MON1/HPS1 second Longin" evidence="3">
    <location>
        <begin position="191"/>
        <end position="342"/>
    </location>
</feature>
<feature type="domain" description="FUZ/MON1/HPS1 first Longin" evidence="2">
    <location>
        <begin position="2"/>
        <end position="147"/>
    </location>
</feature>
<dbReference type="GO" id="GO:0031085">
    <property type="term" value="C:BLOC-3 complex"/>
    <property type="evidence" value="ECO:0007669"/>
    <property type="project" value="TreeGrafter"/>
</dbReference>
<dbReference type="Proteomes" id="UP000826195">
    <property type="component" value="Unassembled WGS sequence"/>
</dbReference>
<feature type="transmembrane region" description="Helical" evidence="1">
    <location>
        <begin position="474"/>
        <end position="495"/>
    </location>
</feature>
<dbReference type="Pfam" id="PF19037">
    <property type="entry name" value="Fuz_longin_2"/>
    <property type="match status" value="1"/>
</dbReference>
<name>A0AAV7IS56_COTGL</name>
<keyword evidence="1" id="KW-1133">Transmembrane helix</keyword>
<dbReference type="InterPro" id="IPR026053">
    <property type="entry name" value="HPS1"/>
</dbReference>
<dbReference type="InterPro" id="IPR043970">
    <property type="entry name" value="FUZ/MON1/HPS1_longin_3"/>
</dbReference>
<evidence type="ECO:0000259" key="3">
    <source>
        <dbReference type="Pfam" id="PF19037"/>
    </source>
</evidence>
<organism evidence="5 6">
    <name type="scientific">Cotesia glomerata</name>
    <name type="common">Lepidopteran parasitic wasp</name>
    <name type="synonym">Apanteles glomeratus</name>
    <dbReference type="NCBI Taxonomy" id="32391"/>
    <lineage>
        <taxon>Eukaryota</taxon>
        <taxon>Metazoa</taxon>
        <taxon>Ecdysozoa</taxon>
        <taxon>Arthropoda</taxon>
        <taxon>Hexapoda</taxon>
        <taxon>Insecta</taxon>
        <taxon>Pterygota</taxon>
        <taxon>Neoptera</taxon>
        <taxon>Endopterygota</taxon>
        <taxon>Hymenoptera</taxon>
        <taxon>Apocrita</taxon>
        <taxon>Ichneumonoidea</taxon>
        <taxon>Braconidae</taxon>
        <taxon>Microgastrinae</taxon>
        <taxon>Cotesia</taxon>
    </lineage>
</organism>
<dbReference type="GO" id="GO:0005085">
    <property type="term" value="F:guanyl-nucleotide exchange factor activity"/>
    <property type="evidence" value="ECO:0007669"/>
    <property type="project" value="TreeGrafter"/>
</dbReference>
<dbReference type="InterPro" id="IPR043972">
    <property type="entry name" value="FUZ/MON1/HPS1_longin_1"/>
</dbReference>
<sequence length="669" mass="75858">MKGLLIFDHLNDVLFTKCNKKFTNHMESLAKLQGLISEEDENSMLLSGNILMQLFSPIVTSQQVMTTQFGNSYSSMKCQDGTNMVFDDFMGYTFIYVATDDTELMKRTLGVCITIVGHICGPDVALLKTSKHKAQLVSSLLDAWKELREEEQSLLTESVEQLSVNADLASSTLKILRDAADKLKAQSDFPNVHVLVLVDHKFLSLYSTKNAQDLNAADILLMVLLCKVISDNEKPEGAEAADLLWSQSNSSPEEPLSIDSKLANPTSADIMHLFNDSRDSSVNEGLCSLAEDGLYSQLVLLGSEQTRTANVVHIFQLSPGINLLTIMEVTNQAISSGLYESFYHLNVASSLQSQRDFDELRPSFDSFDSAIKKTVDGIKKYRSHVNNDVDMCQRRLQVKWEFLRRKYMDFFKQRDSESLLQIESNMPGLIDTMIELLRLTCFDRSVLKLGCDVIVTVSRLVRQKFNDFSDFLKVSAYCISYAMLVVLFLNVLSVFTRTSLTINKYLEEFPGLVHFIYIDRSTHRLTAPTLDFTNLETLALTKKKIWTMINQSRNHLQEGHFSVMWKDTTFNYAYFLWFEDSSGSPLKCKTYLNQQMKSLPVPGILCGDYYKKLSQIYFPKVSSNKMRIYELYCVHLGLATSSCVLEHSRRLAATIWEITGLPNNPADIL</sequence>
<dbReference type="InterPro" id="IPR043971">
    <property type="entry name" value="FUZ/MON1/HPS1_longin_2"/>
</dbReference>
<dbReference type="AlphaFoldDB" id="A0AAV7IS56"/>
<dbReference type="EMBL" id="JAHXZJ010000747">
    <property type="protein sequence ID" value="KAH0558131.1"/>
    <property type="molecule type" value="Genomic_DNA"/>
</dbReference>
<evidence type="ECO:0000256" key="1">
    <source>
        <dbReference type="SAM" id="Phobius"/>
    </source>
</evidence>
<evidence type="ECO:0000313" key="5">
    <source>
        <dbReference type="EMBL" id="KAH0558131.1"/>
    </source>
</evidence>
<evidence type="ECO:0008006" key="7">
    <source>
        <dbReference type="Google" id="ProtNLM"/>
    </source>
</evidence>
<dbReference type="PANTHER" id="PTHR12761:SF1">
    <property type="entry name" value="BLOC-3 COMPLEX MEMBER HPS1"/>
    <property type="match status" value="1"/>
</dbReference>
<dbReference type="GO" id="GO:0016192">
    <property type="term" value="P:vesicle-mediated transport"/>
    <property type="evidence" value="ECO:0007669"/>
    <property type="project" value="InterPro"/>
</dbReference>
<dbReference type="PANTHER" id="PTHR12761">
    <property type="entry name" value="HERMANSKY-PUDLAK SYNDROME PROTEIN 1"/>
    <property type="match status" value="1"/>
</dbReference>
<evidence type="ECO:0000313" key="6">
    <source>
        <dbReference type="Proteomes" id="UP000826195"/>
    </source>
</evidence>
<dbReference type="Pfam" id="PF19036">
    <property type="entry name" value="Fuz_longin_1"/>
    <property type="match status" value="1"/>
</dbReference>
<reference evidence="5 6" key="1">
    <citation type="journal article" date="2021" name="J. Hered.">
        <title>A chromosome-level genome assembly of the parasitoid wasp, Cotesia glomerata (Hymenoptera: Braconidae).</title>
        <authorList>
            <person name="Pinto B.J."/>
            <person name="Weis J.J."/>
            <person name="Gamble T."/>
            <person name="Ode P.J."/>
            <person name="Paul R."/>
            <person name="Zaspel J.M."/>
        </authorList>
    </citation>
    <scope>NUCLEOTIDE SEQUENCE [LARGE SCALE GENOMIC DNA]</scope>
    <source>
        <strain evidence="5">CgM1</strain>
    </source>
</reference>
<comment type="caution">
    <text evidence="5">The sequence shown here is derived from an EMBL/GenBank/DDBJ whole genome shotgun (WGS) entry which is preliminary data.</text>
</comment>
<evidence type="ECO:0000259" key="4">
    <source>
        <dbReference type="Pfam" id="PF19038"/>
    </source>
</evidence>
<accession>A0AAV7IS56</accession>
<feature type="domain" description="FUZ/MON1/HPS1 third Longin" evidence="4">
    <location>
        <begin position="511"/>
        <end position="657"/>
    </location>
</feature>
<evidence type="ECO:0000259" key="2">
    <source>
        <dbReference type="Pfam" id="PF19036"/>
    </source>
</evidence>
<keyword evidence="6" id="KW-1185">Reference proteome</keyword>
<protein>
    <recommendedName>
        <fullName evidence="7">Hermansky-Pudlak syndrome 1 protein homolog</fullName>
    </recommendedName>
</protein>